<proteinExistence type="predicted"/>
<protein>
    <submittedName>
        <fullName evidence="1">Uncharacterized protein</fullName>
    </submittedName>
</protein>
<reference evidence="1 2" key="1">
    <citation type="submission" date="2013-02" db="EMBL/GenBank/DDBJ databases">
        <authorList>
            <person name="Harkins D.M."/>
            <person name="Durkin A.S."/>
            <person name="Brinkac L.M."/>
            <person name="Haft D.H."/>
            <person name="Selengut J.D."/>
            <person name="Sanka R."/>
            <person name="DePew J."/>
            <person name="Purushe J."/>
            <person name="Whelen A.C."/>
            <person name="Vinetz J.M."/>
            <person name="Sutton G.G."/>
            <person name="Nierman W.C."/>
            <person name="Fouts D.E."/>
        </authorList>
    </citation>
    <scope>NUCLEOTIDE SEQUENCE [LARGE SCALE GENOMIC DNA]</scope>
    <source>
        <strain evidence="1 2">2002000626</strain>
    </source>
</reference>
<dbReference type="Proteomes" id="UP000012329">
    <property type="component" value="Unassembled WGS sequence"/>
</dbReference>
<gene>
    <name evidence="1" type="ORF">LEP1GSC029_0265</name>
</gene>
<accession>A0A829CZB6</accession>
<organism evidence="1 2">
    <name type="scientific">Leptospira interrogans str. 2002000626</name>
    <dbReference type="NCBI Taxonomy" id="996803"/>
    <lineage>
        <taxon>Bacteria</taxon>
        <taxon>Pseudomonadati</taxon>
        <taxon>Spirochaetota</taxon>
        <taxon>Spirochaetia</taxon>
        <taxon>Leptospirales</taxon>
        <taxon>Leptospiraceae</taxon>
        <taxon>Leptospira</taxon>
    </lineage>
</organism>
<evidence type="ECO:0000313" key="2">
    <source>
        <dbReference type="Proteomes" id="UP000012329"/>
    </source>
</evidence>
<dbReference type="EMBL" id="AFJL02000185">
    <property type="protein sequence ID" value="EMY03397.1"/>
    <property type="molecule type" value="Genomic_DNA"/>
</dbReference>
<evidence type="ECO:0000313" key="1">
    <source>
        <dbReference type="EMBL" id="EMY03397.1"/>
    </source>
</evidence>
<name>A0A829CZB6_LEPIR</name>
<sequence>MGTTTMVNFYSKTYKTSSFFERETEFVKINVGLPVFLSL</sequence>
<comment type="caution">
    <text evidence="1">The sequence shown here is derived from an EMBL/GenBank/DDBJ whole genome shotgun (WGS) entry which is preliminary data.</text>
</comment>
<dbReference type="AlphaFoldDB" id="A0A829CZB6"/>